<dbReference type="EMBL" id="DVJQ01000059">
    <property type="protein sequence ID" value="HIS74749.1"/>
    <property type="molecule type" value="Genomic_DNA"/>
</dbReference>
<protein>
    <submittedName>
        <fullName evidence="1">Uncharacterized protein</fullName>
    </submittedName>
</protein>
<sequence length="112" mass="13134">MNSFEIYQYLPIYYALNKDGYGAKFICEPPEANLAKNWFDFENSKKILDELNLKYAQKVNQYAKFAITTQRAYYLSKYLNFKISLQYEVGLNKTNFCSTKRPTEDAKSGTTF</sequence>
<evidence type="ECO:0000313" key="1">
    <source>
        <dbReference type="EMBL" id="HIS74749.1"/>
    </source>
</evidence>
<reference evidence="1" key="2">
    <citation type="journal article" date="2021" name="PeerJ">
        <title>Extensive microbial diversity within the chicken gut microbiome revealed by metagenomics and culture.</title>
        <authorList>
            <person name="Gilroy R."/>
            <person name="Ravi A."/>
            <person name="Getino M."/>
            <person name="Pursley I."/>
            <person name="Horton D.L."/>
            <person name="Alikhan N.F."/>
            <person name="Baker D."/>
            <person name="Gharbi K."/>
            <person name="Hall N."/>
            <person name="Watson M."/>
            <person name="Adriaenssens E.M."/>
            <person name="Foster-Nyarko E."/>
            <person name="Jarju S."/>
            <person name="Secka A."/>
            <person name="Antonio M."/>
            <person name="Oren A."/>
            <person name="Chaudhuri R.R."/>
            <person name="La Ragione R."/>
            <person name="Hildebrand F."/>
            <person name="Pallen M.J."/>
        </authorList>
    </citation>
    <scope>NUCLEOTIDE SEQUENCE</scope>
    <source>
        <strain evidence="1">CHK152-2871</strain>
    </source>
</reference>
<dbReference type="Proteomes" id="UP000886865">
    <property type="component" value="Unassembled WGS sequence"/>
</dbReference>
<gene>
    <name evidence="1" type="ORF">IAA86_06995</name>
</gene>
<dbReference type="AlphaFoldDB" id="A0A9D1FJA4"/>
<proteinExistence type="predicted"/>
<comment type="caution">
    <text evidence="1">The sequence shown here is derived from an EMBL/GenBank/DDBJ whole genome shotgun (WGS) entry which is preliminary data.</text>
</comment>
<reference evidence="1" key="1">
    <citation type="submission" date="2020-10" db="EMBL/GenBank/DDBJ databases">
        <authorList>
            <person name="Gilroy R."/>
        </authorList>
    </citation>
    <scope>NUCLEOTIDE SEQUENCE</scope>
    <source>
        <strain evidence="1">CHK152-2871</strain>
    </source>
</reference>
<organism evidence="1 2">
    <name type="scientific">Candidatus Galligastranaerophilus intestinavium</name>
    <dbReference type="NCBI Taxonomy" id="2840836"/>
    <lineage>
        <taxon>Bacteria</taxon>
        <taxon>Candidatus Galligastranaerophilus</taxon>
    </lineage>
</organism>
<name>A0A9D1FJA4_9BACT</name>
<evidence type="ECO:0000313" key="2">
    <source>
        <dbReference type="Proteomes" id="UP000886865"/>
    </source>
</evidence>
<accession>A0A9D1FJA4</accession>